<dbReference type="PANTHER" id="PTHR30204">
    <property type="entry name" value="REDOX-CYCLING DRUG-SENSING TRANSCRIPTIONAL ACTIVATOR SOXR"/>
    <property type="match status" value="1"/>
</dbReference>
<keyword evidence="1" id="KW-0805">Transcription regulation</keyword>
<keyword evidence="2" id="KW-0238">DNA-binding</keyword>
<evidence type="ECO:0000256" key="4">
    <source>
        <dbReference type="ARBA" id="ARBA00023163"/>
    </source>
</evidence>
<dbReference type="PANTHER" id="PTHR30204:SF90">
    <property type="entry name" value="HTH-TYPE TRANSCRIPTIONAL ACTIVATOR MTA"/>
    <property type="match status" value="1"/>
</dbReference>
<accession>A0A174EX97</accession>
<evidence type="ECO:0000259" key="5">
    <source>
        <dbReference type="PROSITE" id="PS50937"/>
    </source>
</evidence>
<evidence type="ECO:0000256" key="3">
    <source>
        <dbReference type="ARBA" id="ARBA00023159"/>
    </source>
</evidence>
<dbReference type="AlphaFoldDB" id="A0A174EX97"/>
<reference evidence="6 7" key="1">
    <citation type="submission" date="2015-09" db="EMBL/GenBank/DDBJ databases">
        <authorList>
            <consortium name="Pathogen Informatics"/>
        </authorList>
    </citation>
    <scope>NUCLEOTIDE SEQUENCE [LARGE SCALE GENOMIC DNA]</scope>
    <source>
        <strain evidence="6 7">2789STDY5834876</strain>
    </source>
</reference>
<dbReference type="SUPFAM" id="SSF89082">
    <property type="entry name" value="Antibiotic binding domain of TipA-like multidrug resistance regulators"/>
    <property type="match status" value="1"/>
</dbReference>
<gene>
    <name evidence="6" type="primary">mta_1</name>
    <name evidence="6" type="ORF">ERS852491_02128</name>
</gene>
<evidence type="ECO:0000313" key="6">
    <source>
        <dbReference type="EMBL" id="CUO41139.1"/>
    </source>
</evidence>
<dbReference type="SMART" id="SM00422">
    <property type="entry name" value="HTH_MERR"/>
    <property type="match status" value="1"/>
</dbReference>
<evidence type="ECO:0000256" key="2">
    <source>
        <dbReference type="ARBA" id="ARBA00023125"/>
    </source>
</evidence>
<dbReference type="SUPFAM" id="SSF46955">
    <property type="entry name" value="Putative DNA-binding domain"/>
    <property type="match status" value="1"/>
</dbReference>
<dbReference type="Proteomes" id="UP000095544">
    <property type="component" value="Unassembled WGS sequence"/>
</dbReference>
<dbReference type="CDD" id="cd01106">
    <property type="entry name" value="HTH_TipAL-Mta"/>
    <property type="match status" value="1"/>
</dbReference>
<dbReference type="Pfam" id="PF13411">
    <property type="entry name" value="MerR_1"/>
    <property type="match status" value="1"/>
</dbReference>
<name>A0A174EX97_9FIRM</name>
<sequence>MRTVKEVSEITGISVRTLHYYDEIGLLKPTSCSEAGYRLYDDNALETLQQILFFREFDMPLKEIKSIMDNPEFDKDKVLTSQMRMLELKRDRLNRLIGTIMDILKGENRMSFEVFSKADIEEMYSLMLENMGESQKDALKKQYGDLHKFKESFLEKAGSGQAQENYQKMIEWYGSKDKAMDAVKDNLPEEVFNAYQKRSETLYQKLAELKGKDVSTFEVKQIVGELDFVSRQLYQMDDVSAMMLELAEMYETDEGMDKYYNTAYGDGTAKYLCRAIRAFYC</sequence>
<feature type="domain" description="HTH merR-type" evidence="5">
    <location>
        <begin position="1"/>
        <end position="70"/>
    </location>
</feature>
<proteinExistence type="predicted"/>
<dbReference type="InterPro" id="IPR047057">
    <property type="entry name" value="MerR_fam"/>
</dbReference>
<dbReference type="GO" id="GO:0003700">
    <property type="term" value="F:DNA-binding transcription factor activity"/>
    <property type="evidence" value="ECO:0007669"/>
    <property type="project" value="InterPro"/>
</dbReference>
<dbReference type="RefSeq" id="WP_055152990.1">
    <property type="nucleotide sequence ID" value="NZ_CYZU01000017.1"/>
</dbReference>
<dbReference type="EMBL" id="CYZU01000017">
    <property type="protein sequence ID" value="CUO41139.1"/>
    <property type="molecule type" value="Genomic_DNA"/>
</dbReference>
<dbReference type="InterPro" id="IPR009061">
    <property type="entry name" value="DNA-bd_dom_put_sf"/>
</dbReference>
<dbReference type="Gene3D" id="1.10.1660.10">
    <property type="match status" value="1"/>
</dbReference>
<keyword evidence="3" id="KW-0010">Activator</keyword>
<dbReference type="InterPro" id="IPR036244">
    <property type="entry name" value="TipA-like_antibiotic-bd"/>
</dbReference>
<keyword evidence="4" id="KW-0804">Transcription</keyword>
<evidence type="ECO:0000256" key="1">
    <source>
        <dbReference type="ARBA" id="ARBA00023015"/>
    </source>
</evidence>
<organism evidence="6 7">
    <name type="scientific">Faecalicatena contorta</name>
    <dbReference type="NCBI Taxonomy" id="39482"/>
    <lineage>
        <taxon>Bacteria</taxon>
        <taxon>Bacillati</taxon>
        <taxon>Bacillota</taxon>
        <taxon>Clostridia</taxon>
        <taxon>Lachnospirales</taxon>
        <taxon>Lachnospiraceae</taxon>
        <taxon>Faecalicatena</taxon>
    </lineage>
</organism>
<dbReference type="InterPro" id="IPR012925">
    <property type="entry name" value="TipAS_dom"/>
</dbReference>
<dbReference type="Pfam" id="PF07739">
    <property type="entry name" value="TipAS"/>
    <property type="match status" value="1"/>
</dbReference>
<dbReference type="PROSITE" id="PS50937">
    <property type="entry name" value="HTH_MERR_2"/>
    <property type="match status" value="1"/>
</dbReference>
<dbReference type="STRING" id="39482.ERS852491_02128"/>
<dbReference type="GO" id="GO:0003677">
    <property type="term" value="F:DNA binding"/>
    <property type="evidence" value="ECO:0007669"/>
    <property type="project" value="UniProtKB-KW"/>
</dbReference>
<dbReference type="Gene3D" id="1.10.490.50">
    <property type="entry name" value="Antibiotic binding domain of TipA-like multidrug resistance regulators"/>
    <property type="match status" value="1"/>
</dbReference>
<evidence type="ECO:0000313" key="7">
    <source>
        <dbReference type="Proteomes" id="UP000095544"/>
    </source>
</evidence>
<dbReference type="InterPro" id="IPR000551">
    <property type="entry name" value="MerR-type_HTH_dom"/>
</dbReference>
<dbReference type="OrthoDB" id="9814833at2"/>
<protein>
    <submittedName>
        <fullName evidence="6">Multidrug transporter activation protein</fullName>
    </submittedName>
</protein>